<dbReference type="PIRSF" id="PIRSF006648">
    <property type="entry name" value="DrrB"/>
    <property type="match status" value="1"/>
</dbReference>
<accession>A0A9W6KTB7</accession>
<dbReference type="InterPro" id="IPR047817">
    <property type="entry name" value="ABC2_TM_bact-type"/>
</dbReference>
<evidence type="ECO:0000256" key="2">
    <source>
        <dbReference type="ARBA" id="ARBA00022692"/>
    </source>
</evidence>
<proteinExistence type="inferred from homology"/>
<dbReference type="AlphaFoldDB" id="A0A9W6KTB7"/>
<dbReference type="GO" id="GO:0140359">
    <property type="term" value="F:ABC-type transporter activity"/>
    <property type="evidence" value="ECO:0007669"/>
    <property type="project" value="InterPro"/>
</dbReference>
<dbReference type="RefSeq" id="WP_223092909.1">
    <property type="nucleotide sequence ID" value="NZ_BAAAXA010000001.1"/>
</dbReference>
<dbReference type="GO" id="GO:0046677">
    <property type="term" value="P:response to antibiotic"/>
    <property type="evidence" value="ECO:0007669"/>
    <property type="project" value="UniProtKB-KW"/>
</dbReference>
<keyword evidence="6" id="KW-1003">Cell membrane</keyword>
<feature type="transmembrane region" description="Helical" evidence="6">
    <location>
        <begin position="78"/>
        <end position="102"/>
    </location>
</feature>
<dbReference type="Proteomes" id="UP001143480">
    <property type="component" value="Unassembled WGS sequence"/>
</dbReference>
<protein>
    <recommendedName>
        <fullName evidence="6">Transport permease protein</fullName>
    </recommendedName>
</protein>
<dbReference type="PANTHER" id="PTHR43229">
    <property type="entry name" value="NODULATION PROTEIN J"/>
    <property type="match status" value="1"/>
</dbReference>
<feature type="transmembrane region" description="Helical" evidence="6">
    <location>
        <begin position="193"/>
        <end position="212"/>
    </location>
</feature>
<keyword evidence="2 6" id="KW-0812">Transmembrane</keyword>
<name>A0A9W6KTB7_9ACTN</name>
<evidence type="ECO:0000256" key="1">
    <source>
        <dbReference type="ARBA" id="ARBA00004141"/>
    </source>
</evidence>
<evidence type="ECO:0000313" key="9">
    <source>
        <dbReference type="Proteomes" id="UP001143480"/>
    </source>
</evidence>
<feature type="transmembrane region" description="Helical" evidence="6">
    <location>
        <begin position="160"/>
        <end position="181"/>
    </location>
</feature>
<evidence type="ECO:0000256" key="5">
    <source>
        <dbReference type="ARBA" id="ARBA00023251"/>
    </source>
</evidence>
<feature type="transmembrane region" description="Helical" evidence="6">
    <location>
        <begin position="123"/>
        <end position="148"/>
    </location>
</feature>
<keyword evidence="9" id="KW-1185">Reference proteome</keyword>
<evidence type="ECO:0000256" key="6">
    <source>
        <dbReference type="RuleBase" id="RU361157"/>
    </source>
</evidence>
<gene>
    <name evidence="8" type="ORF">GCM10017581_094690</name>
</gene>
<dbReference type="InterPro" id="IPR013525">
    <property type="entry name" value="ABC2_TM"/>
</dbReference>
<comment type="caution">
    <text evidence="8">The sequence shown here is derived from an EMBL/GenBank/DDBJ whole genome shotgun (WGS) entry which is preliminary data.</text>
</comment>
<keyword evidence="5" id="KW-0046">Antibiotic resistance</keyword>
<sequence length="286" mass="30746">MSAVTAAPPRPAAPARFSPGRIKRIARLGWRRGQLELLQFFRGTETVVFSLLFPVFALIIFSSMFGGEIAPGVSYSDYLVPGVIATGLMVTGFQTLAISIAIERDRGGLKRIAATPMPRSAYFIGKVIMVLVTSVVETAVLVAVSVLFYGTHLPRDGGAWWTFTWVSVLGVTACALCGIALSSLPRNSRSAPAVVAPFAFVLQFISGAALVFTDLPPWLQNVASIFPLKWMCQGLRSVFLPDSFAAHEAAHSWQLGWVAAALAGWVVAGLVLCLLTFRWTKSRTGG</sequence>
<dbReference type="PANTHER" id="PTHR43229:SF2">
    <property type="entry name" value="NODULATION PROTEIN J"/>
    <property type="match status" value="1"/>
</dbReference>
<evidence type="ECO:0000256" key="4">
    <source>
        <dbReference type="ARBA" id="ARBA00023136"/>
    </source>
</evidence>
<reference evidence="8" key="2">
    <citation type="submission" date="2023-01" db="EMBL/GenBank/DDBJ databases">
        <authorList>
            <person name="Sun Q."/>
            <person name="Evtushenko L."/>
        </authorList>
    </citation>
    <scope>NUCLEOTIDE SEQUENCE</scope>
    <source>
        <strain evidence="8">VKM Ac-1321</strain>
    </source>
</reference>
<dbReference type="InterPro" id="IPR051784">
    <property type="entry name" value="Nod_factor_ABC_transporter"/>
</dbReference>
<dbReference type="EMBL" id="BSFP01000108">
    <property type="protein sequence ID" value="GLL07712.1"/>
    <property type="molecule type" value="Genomic_DNA"/>
</dbReference>
<evidence type="ECO:0000259" key="7">
    <source>
        <dbReference type="PROSITE" id="PS51012"/>
    </source>
</evidence>
<evidence type="ECO:0000313" key="8">
    <source>
        <dbReference type="EMBL" id="GLL07712.1"/>
    </source>
</evidence>
<reference evidence="8" key="1">
    <citation type="journal article" date="2014" name="Int. J. Syst. Evol. Microbiol.">
        <title>Complete genome sequence of Corynebacterium casei LMG S-19264T (=DSM 44701T), isolated from a smear-ripened cheese.</title>
        <authorList>
            <consortium name="US DOE Joint Genome Institute (JGI-PGF)"/>
            <person name="Walter F."/>
            <person name="Albersmeier A."/>
            <person name="Kalinowski J."/>
            <person name="Ruckert C."/>
        </authorList>
    </citation>
    <scope>NUCLEOTIDE SEQUENCE</scope>
    <source>
        <strain evidence="8">VKM Ac-1321</strain>
    </source>
</reference>
<comment type="subcellular location">
    <subcellularLocation>
        <location evidence="6">Cell membrane</location>
        <topology evidence="6">Multi-pass membrane protein</topology>
    </subcellularLocation>
    <subcellularLocation>
        <location evidence="1">Membrane</location>
        <topology evidence="1">Multi-pass membrane protein</topology>
    </subcellularLocation>
</comment>
<dbReference type="GO" id="GO:0043190">
    <property type="term" value="C:ATP-binding cassette (ABC) transporter complex"/>
    <property type="evidence" value="ECO:0007669"/>
    <property type="project" value="InterPro"/>
</dbReference>
<comment type="similarity">
    <text evidence="6">Belongs to the ABC-2 integral membrane protein family.</text>
</comment>
<feature type="transmembrane region" description="Helical" evidence="6">
    <location>
        <begin position="47"/>
        <end position="66"/>
    </location>
</feature>
<feature type="domain" description="ABC transmembrane type-2" evidence="7">
    <location>
        <begin position="45"/>
        <end position="283"/>
    </location>
</feature>
<dbReference type="PROSITE" id="PS51012">
    <property type="entry name" value="ABC_TM2"/>
    <property type="match status" value="1"/>
</dbReference>
<feature type="transmembrane region" description="Helical" evidence="6">
    <location>
        <begin position="255"/>
        <end position="277"/>
    </location>
</feature>
<dbReference type="Pfam" id="PF01061">
    <property type="entry name" value="ABC2_membrane"/>
    <property type="match status" value="1"/>
</dbReference>
<keyword evidence="6" id="KW-0813">Transport</keyword>
<organism evidence="8 9">
    <name type="scientific">Dactylosporangium matsuzakiense</name>
    <dbReference type="NCBI Taxonomy" id="53360"/>
    <lineage>
        <taxon>Bacteria</taxon>
        <taxon>Bacillati</taxon>
        <taxon>Actinomycetota</taxon>
        <taxon>Actinomycetes</taxon>
        <taxon>Micromonosporales</taxon>
        <taxon>Micromonosporaceae</taxon>
        <taxon>Dactylosporangium</taxon>
    </lineage>
</organism>
<dbReference type="InterPro" id="IPR000412">
    <property type="entry name" value="ABC_2_transport"/>
</dbReference>
<evidence type="ECO:0000256" key="3">
    <source>
        <dbReference type="ARBA" id="ARBA00022989"/>
    </source>
</evidence>
<keyword evidence="3 6" id="KW-1133">Transmembrane helix</keyword>
<keyword evidence="4 6" id="KW-0472">Membrane</keyword>